<dbReference type="Pfam" id="PF11396">
    <property type="entry name" value="PepSY_like"/>
    <property type="match status" value="2"/>
</dbReference>
<dbReference type="AlphaFoldDB" id="A0A7C2M993"/>
<sequence length="148" mass="17308">MNFRNLFLMLVSALLLSCDSDDYPYAEVPSVVLNEFRTQYPDAADAEFKQDAKGYEVDFDLEGKDYSAVIDASGNILKEKKEIVWDELPSQVQHSLQKKYGQKKIEDPERVKLGQEIYYQVEVDRFFRDDRILLNKAGRLNPNLDYWK</sequence>
<feature type="domain" description="Putative beta-lactamase-inhibitor-like PepSY-like" evidence="1">
    <location>
        <begin position="18"/>
        <end position="77"/>
    </location>
</feature>
<evidence type="ECO:0000259" key="1">
    <source>
        <dbReference type="Pfam" id="PF11396"/>
    </source>
</evidence>
<comment type="caution">
    <text evidence="2">The sequence shown here is derived from an EMBL/GenBank/DDBJ whole genome shotgun (WGS) entry which is preliminary data.</text>
</comment>
<evidence type="ECO:0000313" key="2">
    <source>
        <dbReference type="EMBL" id="HER40520.1"/>
    </source>
</evidence>
<dbReference type="EMBL" id="DSEE01000353">
    <property type="protein sequence ID" value="HER40520.1"/>
    <property type="molecule type" value="Genomic_DNA"/>
</dbReference>
<dbReference type="Proteomes" id="UP000885753">
    <property type="component" value="Unassembled WGS sequence"/>
</dbReference>
<reference evidence="2" key="1">
    <citation type="journal article" date="2020" name="mSystems">
        <title>Genome- and Community-Level Interaction Insights into Carbon Utilization and Element Cycling Functions of Hydrothermarchaeota in Hydrothermal Sediment.</title>
        <authorList>
            <person name="Zhou Z."/>
            <person name="Liu Y."/>
            <person name="Xu W."/>
            <person name="Pan J."/>
            <person name="Luo Z.H."/>
            <person name="Li M."/>
        </authorList>
    </citation>
    <scope>NUCLEOTIDE SEQUENCE [LARGE SCALE GENOMIC DNA]</scope>
    <source>
        <strain evidence="2">SpSt-1235</strain>
    </source>
</reference>
<accession>A0A7C2M993</accession>
<dbReference type="SUPFAM" id="SSF160574">
    <property type="entry name" value="BT0923-like"/>
    <property type="match status" value="1"/>
</dbReference>
<dbReference type="InterPro" id="IPR021533">
    <property type="entry name" value="PepSY-like"/>
</dbReference>
<feature type="domain" description="Putative beta-lactamase-inhibitor-like PepSY-like" evidence="1">
    <location>
        <begin position="80"/>
        <end position="129"/>
    </location>
</feature>
<organism evidence="2">
    <name type="scientific">Salinimicrobium catena</name>
    <dbReference type="NCBI Taxonomy" id="390640"/>
    <lineage>
        <taxon>Bacteria</taxon>
        <taxon>Pseudomonadati</taxon>
        <taxon>Bacteroidota</taxon>
        <taxon>Flavobacteriia</taxon>
        <taxon>Flavobacteriales</taxon>
        <taxon>Flavobacteriaceae</taxon>
        <taxon>Salinimicrobium</taxon>
    </lineage>
</organism>
<dbReference type="Gene3D" id="3.10.450.360">
    <property type="match status" value="1"/>
</dbReference>
<name>A0A7C2M993_9FLAO</name>
<dbReference type="PROSITE" id="PS51257">
    <property type="entry name" value="PROKAR_LIPOPROTEIN"/>
    <property type="match status" value="1"/>
</dbReference>
<proteinExistence type="predicted"/>
<protein>
    <recommendedName>
        <fullName evidence="1">Putative beta-lactamase-inhibitor-like PepSY-like domain-containing protein</fullName>
    </recommendedName>
</protein>
<gene>
    <name evidence="2" type="ORF">ENO10_04795</name>
</gene>